<evidence type="ECO:0000256" key="1">
    <source>
        <dbReference type="ARBA" id="ARBA00004589"/>
    </source>
</evidence>
<feature type="region of interest" description="Disordered" evidence="10">
    <location>
        <begin position="136"/>
        <end position="260"/>
    </location>
</feature>
<reference evidence="12" key="1">
    <citation type="submission" date="2017-07" db="EMBL/GenBank/DDBJ databases">
        <title>Taro Niue Genome Assembly and Annotation.</title>
        <authorList>
            <person name="Atibalentja N."/>
            <person name="Keating K."/>
            <person name="Fields C.J."/>
        </authorList>
    </citation>
    <scope>NUCLEOTIDE SEQUENCE</scope>
    <source>
        <strain evidence="12">Niue_2</strain>
        <tissue evidence="12">Leaf</tissue>
    </source>
</reference>
<proteinExistence type="inferred from homology"/>
<evidence type="ECO:0000256" key="9">
    <source>
        <dbReference type="ARBA" id="ARBA00037868"/>
    </source>
</evidence>
<dbReference type="InterPro" id="IPR008972">
    <property type="entry name" value="Cupredoxin"/>
</dbReference>
<feature type="compositionally biased region" description="Low complexity" evidence="10">
    <location>
        <begin position="170"/>
        <end position="229"/>
    </location>
</feature>
<dbReference type="InterPro" id="IPR003245">
    <property type="entry name" value="Phytocyanin_dom"/>
</dbReference>
<keyword evidence="7" id="KW-0449">Lipoprotein</keyword>
<organism evidence="12 13">
    <name type="scientific">Colocasia esculenta</name>
    <name type="common">Wild taro</name>
    <name type="synonym">Arum esculentum</name>
    <dbReference type="NCBI Taxonomy" id="4460"/>
    <lineage>
        <taxon>Eukaryota</taxon>
        <taxon>Viridiplantae</taxon>
        <taxon>Streptophyta</taxon>
        <taxon>Embryophyta</taxon>
        <taxon>Tracheophyta</taxon>
        <taxon>Spermatophyta</taxon>
        <taxon>Magnoliopsida</taxon>
        <taxon>Liliopsida</taxon>
        <taxon>Araceae</taxon>
        <taxon>Aroideae</taxon>
        <taxon>Colocasieae</taxon>
        <taxon>Colocasia</taxon>
    </lineage>
</organism>
<sequence length="281" mass="28623">MAAKVAVPVDLMSAVGMLLMMIGTSCAYDFYVGGRNGWVEKPSENFNDWAARNRFQVNDKLVFRYKKGEDLVLVVSEADYRSCSTSNPIHRLDGGDSVLQFDRSGPFYFISGTPGRCQSGQKLIVVVLAVRNPKPTPSPNPGAATPAPLPSPPTSSPLPSPPTAAPTPSPKAAAAPTPSPSTSHAPSPSTSAAPTPSSSLPSPAPSPSGQSAAPSPSESGPSPSLAPPADQVPAPSPAAPGPSTSNSSSSTPPPSSSSYTGASLWTVAVAWALGAVTFLVY</sequence>
<dbReference type="Proteomes" id="UP000652761">
    <property type="component" value="Unassembled WGS sequence"/>
</dbReference>
<evidence type="ECO:0000256" key="2">
    <source>
        <dbReference type="ARBA" id="ARBA00022622"/>
    </source>
</evidence>
<dbReference type="InterPro" id="IPR039391">
    <property type="entry name" value="Phytocyanin-like"/>
</dbReference>
<keyword evidence="2" id="KW-0336">GPI-anchor</keyword>
<dbReference type="PROSITE" id="PS51257">
    <property type="entry name" value="PROKAR_LIPOPROTEIN"/>
    <property type="match status" value="1"/>
</dbReference>
<dbReference type="AlphaFoldDB" id="A0A843TRA0"/>
<dbReference type="EMBL" id="NMUH01000173">
    <property type="protein sequence ID" value="MQL73595.1"/>
    <property type="molecule type" value="Genomic_DNA"/>
</dbReference>
<dbReference type="InterPro" id="IPR041846">
    <property type="entry name" value="ENL_dom"/>
</dbReference>
<feature type="domain" description="Phytocyanin" evidence="11">
    <location>
        <begin position="28"/>
        <end position="129"/>
    </location>
</feature>
<evidence type="ECO:0000259" key="11">
    <source>
        <dbReference type="PROSITE" id="PS51485"/>
    </source>
</evidence>
<dbReference type="PRINTS" id="PR01217">
    <property type="entry name" value="PRICHEXTENSN"/>
</dbReference>
<comment type="similarity">
    <text evidence="8">Belongs to the early nodulin-like (ENODL) family.</text>
</comment>
<keyword evidence="13" id="KW-1185">Reference proteome</keyword>
<dbReference type="Gene3D" id="2.60.40.420">
    <property type="entry name" value="Cupredoxins - blue copper proteins"/>
    <property type="match status" value="1"/>
</dbReference>
<dbReference type="GO" id="GO:0009055">
    <property type="term" value="F:electron transfer activity"/>
    <property type="evidence" value="ECO:0007669"/>
    <property type="project" value="InterPro"/>
</dbReference>
<accession>A0A843TRA0</accession>
<dbReference type="Pfam" id="PF02298">
    <property type="entry name" value="Cu_bind_like"/>
    <property type="match status" value="1"/>
</dbReference>
<dbReference type="OrthoDB" id="2015640at2759"/>
<evidence type="ECO:0000256" key="7">
    <source>
        <dbReference type="ARBA" id="ARBA00023288"/>
    </source>
</evidence>
<dbReference type="GO" id="GO:0012505">
    <property type="term" value="C:endomembrane system"/>
    <property type="evidence" value="ECO:0007669"/>
    <property type="project" value="UniProtKB-SubCell"/>
</dbReference>
<dbReference type="SUPFAM" id="SSF49503">
    <property type="entry name" value="Cupredoxins"/>
    <property type="match status" value="1"/>
</dbReference>
<gene>
    <name evidence="12" type="ORF">Taro_005926</name>
</gene>
<evidence type="ECO:0000256" key="8">
    <source>
        <dbReference type="ARBA" id="ARBA00035011"/>
    </source>
</evidence>
<evidence type="ECO:0000313" key="13">
    <source>
        <dbReference type="Proteomes" id="UP000652761"/>
    </source>
</evidence>
<keyword evidence="3" id="KW-0732">Signal</keyword>
<dbReference type="PANTHER" id="PTHR33021">
    <property type="entry name" value="BLUE COPPER PROTEIN"/>
    <property type="match status" value="1"/>
</dbReference>
<keyword evidence="5" id="KW-1015">Disulfide bond</keyword>
<evidence type="ECO:0000313" key="12">
    <source>
        <dbReference type="EMBL" id="MQL73595.1"/>
    </source>
</evidence>
<evidence type="ECO:0000256" key="4">
    <source>
        <dbReference type="ARBA" id="ARBA00023136"/>
    </source>
</evidence>
<dbReference type="FunFam" id="2.60.40.420:FF:000010">
    <property type="entry name" value="Early nodulin-like protein 1"/>
    <property type="match status" value="1"/>
</dbReference>
<comment type="subcellular location">
    <subcellularLocation>
        <location evidence="9">Endomembrane system</location>
        <topology evidence="9">Lipid-anchor</topology>
    </subcellularLocation>
    <subcellularLocation>
        <location evidence="1">Membrane</location>
        <topology evidence="1">Lipid-anchor</topology>
        <topology evidence="1">GPI-anchor</topology>
    </subcellularLocation>
</comment>
<name>A0A843TRA0_COLES</name>
<dbReference type="GO" id="GO:0098552">
    <property type="term" value="C:side of membrane"/>
    <property type="evidence" value="ECO:0007669"/>
    <property type="project" value="UniProtKB-KW"/>
</dbReference>
<feature type="compositionally biased region" description="Pro residues" evidence="10">
    <location>
        <begin position="147"/>
        <end position="169"/>
    </location>
</feature>
<evidence type="ECO:0000256" key="10">
    <source>
        <dbReference type="SAM" id="MobiDB-lite"/>
    </source>
</evidence>
<comment type="caution">
    <text evidence="12">The sequence shown here is derived from an EMBL/GenBank/DDBJ whole genome shotgun (WGS) entry which is preliminary data.</text>
</comment>
<dbReference type="PROSITE" id="PS51485">
    <property type="entry name" value="PHYTOCYANIN"/>
    <property type="match status" value="1"/>
</dbReference>
<evidence type="ECO:0000256" key="6">
    <source>
        <dbReference type="ARBA" id="ARBA00023180"/>
    </source>
</evidence>
<feature type="compositionally biased region" description="Low complexity" evidence="10">
    <location>
        <begin position="241"/>
        <end position="260"/>
    </location>
</feature>
<dbReference type="PANTHER" id="PTHR33021:SF14">
    <property type="entry name" value="OS01G0272700 PROTEIN"/>
    <property type="match status" value="1"/>
</dbReference>
<evidence type="ECO:0000256" key="3">
    <source>
        <dbReference type="ARBA" id="ARBA00022729"/>
    </source>
</evidence>
<protein>
    <recommendedName>
        <fullName evidence="11">Phytocyanin domain-containing protein</fullName>
    </recommendedName>
</protein>
<dbReference type="GO" id="GO:0005886">
    <property type="term" value="C:plasma membrane"/>
    <property type="evidence" value="ECO:0007669"/>
    <property type="project" value="TreeGrafter"/>
</dbReference>
<keyword evidence="6" id="KW-0325">Glycoprotein</keyword>
<keyword evidence="4" id="KW-0472">Membrane</keyword>
<evidence type="ECO:0000256" key="5">
    <source>
        <dbReference type="ARBA" id="ARBA00023157"/>
    </source>
</evidence>
<dbReference type="CDD" id="cd11019">
    <property type="entry name" value="OsENODL1_like"/>
    <property type="match status" value="1"/>
</dbReference>